<accession>A0A4P6YT74</accession>
<evidence type="ECO:0000313" key="3">
    <source>
        <dbReference type="Proteomes" id="UP000292886"/>
    </source>
</evidence>
<feature type="transmembrane region" description="Helical" evidence="1">
    <location>
        <begin position="195"/>
        <end position="221"/>
    </location>
</feature>
<reference evidence="3" key="1">
    <citation type="submission" date="2019-03" db="EMBL/GenBank/DDBJ databases">
        <title>Weissella sp. 26KH-42 Genome sequencing.</title>
        <authorList>
            <person name="Heo J."/>
            <person name="Kim S.-J."/>
            <person name="Kim J.-S."/>
            <person name="Hong S.-B."/>
            <person name="Kwon S.-W."/>
        </authorList>
    </citation>
    <scope>NUCLEOTIDE SEQUENCE [LARGE SCALE GENOMIC DNA]</scope>
    <source>
        <strain evidence="3">26KH-42</strain>
    </source>
</reference>
<keyword evidence="1" id="KW-0472">Membrane</keyword>
<gene>
    <name evidence="2" type="ORF">EQG49_04975</name>
</gene>
<dbReference type="KEGG" id="wei:EQG49_04975"/>
<feature type="transmembrane region" description="Helical" evidence="1">
    <location>
        <begin position="18"/>
        <end position="37"/>
    </location>
</feature>
<proteinExistence type="predicted"/>
<name>A0A4P6YT74_9LACO</name>
<dbReference type="EMBL" id="CP037940">
    <property type="protein sequence ID" value="QBO35862.1"/>
    <property type="molecule type" value="Genomic_DNA"/>
</dbReference>
<evidence type="ECO:0008006" key="4">
    <source>
        <dbReference type="Google" id="ProtNLM"/>
    </source>
</evidence>
<dbReference type="Proteomes" id="UP000292886">
    <property type="component" value="Chromosome"/>
</dbReference>
<keyword evidence="1" id="KW-1133">Transmembrane helix</keyword>
<dbReference type="OrthoDB" id="581879at2"/>
<dbReference type="AlphaFoldDB" id="A0A4P6YT74"/>
<feature type="transmembrane region" description="Helical" evidence="1">
    <location>
        <begin position="66"/>
        <end position="85"/>
    </location>
</feature>
<protein>
    <recommendedName>
        <fullName evidence="4">FUSC family protein</fullName>
    </recommendedName>
</protein>
<feature type="transmembrane region" description="Helical" evidence="1">
    <location>
        <begin position="91"/>
        <end position="111"/>
    </location>
</feature>
<feature type="transmembrane region" description="Helical" evidence="1">
    <location>
        <begin position="141"/>
        <end position="162"/>
    </location>
</feature>
<sequence length="227" mass="25391">MNTIRAQFIRSEHNPDPVLRPIGAGLAMLIPLLVGLLTHDMRLAAYGVLGSFSYLAFQHKTLTYNVRAIFLHGVVLLFAYGLGMISSMMPWTIPFFIAIISYLGYIIVKIFQIPKPGHFFVIMLYATGTSTSVPASHMLQALGYMTIGVGASIIIGNLISLIERLPHTYTSADERFRGLHHTDKYYVMLYKRPDILLDAFHFAAILLSSLSQVIFHTYYVALMAIGF</sequence>
<organism evidence="2 3">
    <name type="scientific">Periweissella cryptocerci</name>
    <dbReference type="NCBI Taxonomy" id="2506420"/>
    <lineage>
        <taxon>Bacteria</taxon>
        <taxon>Bacillati</taxon>
        <taxon>Bacillota</taxon>
        <taxon>Bacilli</taxon>
        <taxon>Lactobacillales</taxon>
        <taxon>Lactobacillaceae</taxon>
        <taxon>Periweissella</taxon>
    </lineage>
</organism>
<keyword evidence="3" id="KW-1185">Reference proteome</keyword>
<evidence type="ECO:0000313" key="2">
    <source>
        <dbReference type="EMBL" id="QBO35862.1"/>
    </source>
</evidence>
<evidence type="ECO:0000256" key="1">
    <source>
        <dbReference type="SAM" id="Phobius"/>
    </source>
</evidence>
<keyword evidence="1" id="KW-0812">Transmembrane</keyword>
<dbReference type="RefSeq" id="WP_133362941.1">
    <property type="nucleotide sequence ID" value="NZ_CP037940.1"/>
</dbReference>